<dbReference type="Proteomes" id="UP000524535">
    <property type="component" value="Unassembled WGS sequence"/>
</dbReference>
<evidence type="ECO:0000313" key="3">
    <source>
        <dbReference type="EMBL" id="MBB4444514.1"/>
    </source>
</evidence>
<keyword evidence="2" id="KW-0255">Endonuclease</keyword>
<organism evidence="2 5">
    <name type="scientific">Aliirhizobium cellulosilyticum</name>
    <dbReference type="NCBI Taxonomy" id="393664"/>
    <lineage>
        <taxon>Bacteria</taxon>
        <taxon>Pseudomonadati</taxon>
        <taxon>Pseudomonadota</taxon>
        <taxon>Alphaproteobacteria</taxon>
        <taxon>Hyphomicrobiales</taxon>
        <taxon>Rhizobiaceae</taxon>
        <taxon>Aliirhizobium</taxon>
    </lineage>
</organism>
<evidence type="ECO:0000313" key="5">
    <source>
        <dbReference type="Proteomes" id="UP000524535"/>
    </source>
</evidence>
<dbReference type="AlphaFoldDB" id="A0A7W6X7U5"/>
<dbReference type="EMBL" id="JACIHM010000001">
    <property type="protein sequence ID" value="MBB4444514.1"/>
    <property type="molecule type" value="Genomic_DNA"/>
</dbReference>
<dbReference type="Proteomes" id="UP000576087">
    <property type="component" value="Unassembled WGS sequence"/>
</dbReference>
<dbReference type="Proteomes" id="UP000520770">
    <property type="component" value="Unassembled WGS sequence"/>
</dbReference>
<reference evidence="4 5" key="1">
    <citation type="submission" date="2020-08" db="EMBL/GenBank/DDBJ databases">
        <title>Genomic Encyclopedia of Type Strains, Phase IV (KMG-V): Genome sequencing to study the core and pangenomes of soil and plant-associated prokaryotes.</title>
        <authorList>
            <person name="Whitman W."/>
        </authorList>
    </citation>
    <scope>NUCLEOTIDE SEQUENCE [LARGE SCALE GENOMIC DNA]</scope>
    <source>
        <strain evidence="2 5">SEMIA 444</strain>
        <strain evidence="1 4">SEMIA 448</strain>
        <strain evidence="3 6">SEMIA 452</strain>
    </source>
</reference>
<proteinExistence type="predicted"/>
<evidence type="ECO:0000313" key="6">
    <source>
        <dbReference type="Proteomes" id="UP000576087"/>
    </source>
</evidence>
<evidence type="ECO:0000313" key="2">
    <source>
        <dbReference type="EMBL" id="MBB4409827.1"/>
    </source>
</evidence>
<keyword evidence="2" id="KW-0540">Nuclease</keyword>
<name>A0A7W6X7U5_9HYPH</name>
<dbReference type="GO" id="GO:0004519">
    <property type="term" value="F:endonuclease activity"/>
    <property type="evidence" value="ECO:0007669"/>
    <property type="project" value="UniProtKB-KW"/>
</dbReference>
<keyword evidence="5" id="KW-1185">Reference proteome</keyword>
<dbReference type="EMBL" id="JACIGY010000001">
    <property type="protein sequence ID" value="MBB4409827.1"/>
    <property type="molecule type" value="Genomic_DNA"/>
</dbReference>
<protein>
    <submittedName>
        <fullName evidence="2">Putative ATP-dependent endonuclease of OLD family</fullName>
    </submittedName>
</protein>
<gene>
    <name evidence="2" type="ORF">GGE31_000298</name>
    <name evidence="1" type="ORF">GGE33_001487</name>
    <name evidence="3" type="ORF">GGE35_000296</name>
</gene>
<dbReference type="EMBL" id="JACIGW010000001">
    <property type="protein sequence ID" value="MBB4347779.1"/>
    <property type="molecule type" value="Genomic_DNA"/>
</dbReference>
<comment type="caution">
    <text evidence="2">The sequence shown here is derived from an EMBL/GenBank/DDBJ whole genome shotgun (WGS) entry which is preliminary data.</text>
</comment>
<accession>A0A7W6X7U5</accession>
<keyword evidence="2" id="KW-0378">Hydrolase</keyword>
<sequence>MRIIDSVEINYFRSVYQVKLKSVKDYNVFVGSNDSGKVMY</sequence>
<evidence type="ECO:0000313" key="4">
    <source>
        <dbReference type="Proteomes" id="UP000520770"/>
    </source>
</evidence>
<evidence type="ECO:0000313" key="1">
    <source>
        <dbReference type="EMBL" id="MBB4347779.1"/>
    </source>
</evidence>